<dbReference type="PANTHER" id="PTHR43611">
    <property type="entry name" value="ALPHA-D-GLUCOSE 1-PHOSPHATE PHOSPHATASE"/>
    <property type="match status" value="1"/>
</dbReference>
<keyword evidence="2" id="KW-1185">Reference proteome</keyword>
<comment type="caution">
    <text evidence="1">The sequence shown here is derived from an EMBL/GenBank/DDBJ whole genome shotgun (WGS) entry which is preliminary data.</text>
</comment>
<dbReference type="PANTHER" id="PTHR43611:SF3">
    <property type="entry name" value="FLAVIN MONONUCLEOTIDE HYDROLASE 1, CHLOROPLATIC"/>
    <property type="match status" value="1"/>
</dbReference>
<proteinExistence type="predicted"/>
<dbReference type="InterPro" id="IPR036412">
    <property type="entry name" value="HAD-like_sf"/>
</dbReference>
<dbReference type="Pfam" id="PF00702">
    <property type="entry name" value="Hydrolase"/>
    <property type="match status" value="1"/>
</dbReference>
<evidence type="ECO:0000313" key="1">
    <source>
        <dbReference type="EMBL" id="GAA2154001.1"/>
    </source>
</evidence>
<name>A0ABN3A4T8_9ACTN</name>
<evidence type="ECO:0000313" key="2">
    <source>
        <dbReference type="Proteomes" id="UP001422759"/>
    </source>
</evidence>
<dbReference type="NCBIfam" id="TIGR01509">
    <property type="entry name" value="HAD-SF-IA-v3"/>
    <property type="match status" value="1"/>
</dbReference>
<protein>
    <submittedName>
        <fullName evidence="1">Haloacid dehalogenase</fullName>
    </submittedName>
</protein>
<dbReference type="Proteomes" id="UP001422759">
    <property type="component" value="Unassembled WGS sequence"/>
</dbReference>
<dbReference type="EMBL" id="BAAANT010000040">
    <property type="protein sequence ID" value="GAA2154001.1"/>
    <property type="molecule type" value="Genomic_DNA"/>
</dbReference>
<sequence>MTPLVPPASRPADDSSGKALPFDAVLCDIDGVLRHWPAVDAIEQAHGFDPGALAAAAFAPARLLPAVTGAVADEEWRAGVAADLAAAHGSADRAAALVAAWSEVLPRVDPEAAGLLTLARATVTVGLLSNGTTRLERDLAAQGLDTLAHTVVNTARIGVAKPDPRAYLTAAQLVGADPGRCLFVDDTPANVTAARETGMTAVHYRGPEDLRAALAPLFPG</sequence>
<gene>
    <name evidence="1" type="ORF">GCM10009760_52440</name>
</gene>
<dbReference type="PRINTS" id="PR00413">
    <property type="entry name" value="HADHALOGNASE"/>
</dbReference>
<accession>A0ABN3A4T8</accession>
<dbReference type="SUPFAM" id="SSF56784">
    <property type="entry name" value="HAD-like"/>
    <property type="match status" value="1"/>
</dbReference>
<dbReference type="RefSeq" id="WP_344468433.1">
    <property type="nucleotide sequence ID" value="NZ_BAAANT010000040.1"/>
</dbReference>
<organism evidence="1 2">
    <name type="scientific">Kitasatospora kazusensis</name>
    <dbReference type="NCBI Taxonomy" id="407974"/>
    <lineage>
        <taxon>Bacteria</taxon>
        <taxon>Bacillati</taxon>
        <taxon>Actinomycetota</taxon>
        <taxon>Actinomycetes</taxon>
        <taxon>Kitasatosporales</taxon>
        <taxon>Streptomycetaceae</taxon>
        <taxon>Kitasatospora</taxon>
    </lineage>
</organism>
<dbReference type="Gene3D" id="3.40.50.1000">
    <property type="entry name" value="HAD superfamily/HAD-like"/>
    <property type="match status" value="1"/>
</dbReference>
<dbReference type="InterPro" id="IPR006439">
    <property type="entry name" value="HAD-SF_hydro_IA"/>
</dbReference>
<reference evidence="1 2" key="1">
    <citation type="journal article" date="2019" name="Int. J. Syst. Evol. Microbiol.">
        <title>The Global Catalogue of Microorganisms (GCM) 10K type strain sequencing project: providing services to taxonomists for standard genome sequencing and annotation.</title>
        <authorList>
            <consortium name="The Broad Institute Genomics Platform"/>
            <consortium name="The Broad Institute Genome Sequencing Center for Infectious Disease"/>
            <person name="Wu L."/>
            <person name="Ma J."/>
        </authorList>
    </citation>
    <scope>NUCLEOTIDE SEQUENCE [LARGE SCALE GENOMIC DNA]</scope>
    <source>
        <strain evidence="1 2">JCM 14560</strain>
    </source>
</reference>
<dbReference type="InterPro" id="IPR023214">
    <property type="entry name" value="HAD_sf"/>
</dbReference>